<feature type="region of interest" description="Disordered" evidence="1">
    <location>
        <begin position="223"/>
        <end position="267"/>
    </location>
</feature>
<feature type="compositionally biased region" description="Polar residues" evidence="1">
    <location>
        <begin position="350"/>
        <end position="359"/>
    </location>
</feature>
<feature type="region of interest" description="Disordered" evidence="1">
    <location>
        <begin position="290"/>
        <end position="411"/>
    </location>
</feature>
<dbReference type="AlphaFoldDB" id="A0A6J3LPY3"/>
<feature type="region of interest" description="Disordered" evidence="1">
    <location>
        <begin position="436"/>
        <end position="477"/>
    </location>
</feature>
<dbReference type="GeneID" id="54356900"/>
<feature type="region of interest" description="Disordered" evidence="1">
    <location>
        <begin position="167"/>
        <end position="200"/>
    </location>
</feature>
<reference evidence="3" key="1">
    <citation type="submission" date="2020-01" db="EMBL/GenBank/DDBJ databases">
        <authorList>
            <consortium name="DOE Joint Genome Institute"/>
            <person name="Haridas S."/>
            <person name="Albert R."/>
            <person name="Binder M."/>
            <person name="Bloem J."/>
            <person name="Labutti K."/>
            <person name="Salamov A."/>
            <person name="Andreopoulos B."/>
            <person name="Baker S.E."/>
            <person name="Barry K."/>
            <person name="Bills G."/>
            <person name="Bluhm B.H."/>
            <person name="Cannon C."/>
            <person name="Castanera R."/>
            <person name="Culley D.E."/>
            <person name="Daum C."/>
            <person name="Ezra D."/>
            <person name="Gonzalez J.B."/>
            <person name="Henrissat B."/>
            <person name="Kuo A."/>
            <person name="Liang C."/>
            <person name="Lipzen A."/>
            <person name="Lutzoni F."/>
            <person name="Magnuson J."/>
            <person name="Mondo S."/>
            <person name="Nolan M."/>
            <person name="Ohm R."/>
            <person name="Pangilinan J."/>
            <person name="Park H.-J."/>
            <person name="Ramirez L."/>
            <person name="Alfaro M."/>
            <person name="Sun H."/>
            <person name="Tritt A."/>
            <person name="Yoshinaga Y."/>
            <person name="Zwiers L.-H."/>
            <person name="Turgeon B.G."/>
            <person name="Goodwin S.B."/>
            <person name="Spatafora J.W."/>
            <person name="Crous P.W."/>
            <person name="Grigoriev I.V."/>
        </authorList>
    </citation>
    <scope>NUCLEOTIDE SEQUENCE</scope>
    <source>
        <strain evidence="3">CBS 342.82</strain>
    </source>
</reference>
<dbReference type="Proteomes" id="UP000504637">
    <property type="component" value="Unplaced"/>
</dbReference>
<gene>
    <name evidence="3" type="ORF">K489DRAFT_137633</name>
</gene>
<proteinExistence type="predicted"/>
<evidence type="ECO:0000256" key="1">
    <source>
        <dbReference type="SAM" id="MobiDB-lite"/>
    </source>
</evidence>
<evidence type="ECO:0000313" key="2">
    <source>
        <dbReference type="Proteomes" id="UP000504637"/>
    </source>
</evidence>
<feature type="compositionally biased region" description="Low complexity" evidence="1">
    <location>
        <begin position="189"/>
        <end position="200"/>
    </location>
</feature>
<organism evidence="3">
    <name type="scientific">Dissoconium aciculare CBS 342.82</name>
    <dbReference type="NCBI Taxonomy" id="1314786"/>
    <lineage>
        <taxon>Eukaryota</taxon>
        <taxon>Fungi</taxon>
        <taxon>Dikarya</taxon>
        <taxon>Ascomycota</taxon>
        <taxon>Pezizomycotina</taxon>
        <taxon>Dothideomycetes</taxon>
        <taxon>Dothideomycetidae</taxon>
        <taxon>Mycosphaerellales</taxon>
        <taxon>Dissoconiaceae</taxon>
        <taxon>Dissoconium</taxon>
    </lineage>
</organism>
<feature type="compositionally biased region" description="Polar residues" evidence="1">
    <location>
        <begin position="394"/>
        <end position="404"/>
    </location>
</feature>
<evidence type="ECO:0000313" key="3">
    <source>
        <dbReference type="RefSeq" id="XP_033454961.1"/>
    </source>
</evidence>
<feature type="compositionally biased region" description="Basic residues" evidence="1">
    <location>
        <begin position="492"/>
        <end position="506"/>
    </location>
</feature>
<feature type="compositionally biased region" description="Polar residues" evidence="1">
    <location>
        <begin position="367"/>
        <end position="381"/>
    </location>
</feature>
<reference evidence="3" key="2">
    <citation type="submission" date="2020-04" db="EMBL/GenBank/DDBJ databases">
        <authorList>
            <consortium name="NCBI Genome Project"/>
        </authorList>
    </citation>
    <scope>NUCLEOTIDE SEQUENCE</scope>
    <source>
        <strain evidence="3">CBS 342.82</strain>
    </source>
</reference>
<name>A0A6J3LPY3_9PEZI</name>
<keyword evidence="2" id="KW-1185">Reference proteome</keyword>
<dbReference type="RefSeq" id="XP_033454961.1">
    <property type="nucleotide sequence ID" value="XM_033599101.1"/>
</dbReference>
<protein>
    <submittedName>
        <fullName evidence="3">Uncharacterized protein</fullName>
    </submittedName>
</protein>
<feature type="region of interest" description="Disordered" evidence="1">
    <location>
        <begin position="489"/>
        <end position="516"/>
    </location>
</feature>
<sequence>MILMEKYFKRHGLQNRGGTFLRYLSFQWEQFRAWQPGNRYIVDQSRLSPSLRQPSWTLDAHIAEYHRLRESHGYSKIDFPLSKDIAAQSRLTTWCEFQCKHLYTHFGLQDELEDEEKAVAIARAGTNPKSWPPEAYEVFRDATLLAIKEHKAVLDWIEEQRQVLAGEPTVGNGNPWRGAEPPTTKNRGRASATANAPSPTARNAEAFTTMMKSMGLIRSVSRSLTPEMPPNEEVARRFSEDSGPALSPPPRNVIGLQSLPEPPTQPEMSAKTRFILRYMGCPVPALSPSAGSVAGLQTMPESVTPPDMSPASRAVSKWLAGSNTGSPPPPLGNVISTSVHPRPKKHTSPETHVSAQQPASGHVLRSAVQTQSQEQAQSKTLSRARIPALKSGAVQKTRSVGNSSKSRKRRLSENAQLIVIAQSVEEADLSEVAETAEIAESVEGPEPIPEDKSVKKTNPSKKAAKIPRPSRTTSKPVAKKIEVKALLPGKAKAPKVQRDQKRKIAGRKGPNIETAATVTTTRGGRVVKKPVRYGLEQ</sequence>
<reference evidence="3" key="3">
    <citation type="submission" date="2025-08" db="UniProtKB">
        <authorList>
            <consortium name="RefSeq"/>
        </authorList>
    </citation>
    <scope>IDENTIFICATION</scope>
    <source>
        <strain evidence="3">CBS 342.82</strain>
    </source>
</reference>
<accession>A0A6J3LPY3</accession>